<reference evidence="3 4" key="1">
    <citation type="submission" date="2017-08" db="EMBL/GenBank/DDBJ databases">
        <title>Infants hospitalized years apart are colonized by the same room-sourced microbial strains.</title>
        <authorList>
            <person name="Brooks B."/>
            <person name="Olm M.R."/>
            <person name="Firek B.A."/>
            <person name="Baker R."/>
            <person name="Thomas B.C."/>
            <person name="Morowitz M.J."/>
            <person name="Banfield J.F."/>
        </authorList>
    </citation>
    <scope>NUCLEOTIDE SEQUENCE [LARGE SCALE GENOMIC DNA]</scope>
    <source>
        <strain evidence="3">S2_005_002_R2_34</strain>
    </source>
</reference>
<evidence type="ECO:0000259" key="2">
    <source>
        <dbReference type="Pfam" id="PF10543"/>
    </source>
</evidence>
<evidence type="ECO:0000256" key="1">
    <source>
        <dbReference type="SAM" id="MobiDB-lite"/>
    </source>
</evidence>
<dbReference type="AlphaFoldDB" id="A0A2W5N8H7"/>
<evidence type="ECO:0000313" key="3">
    <source>
        <dbReference type="EMBL" id="PZQ49786.1"/>
    </source>
</evidence>
<comment type="caution">
    <text evidence="3">The sequence shown here is derived from an EMBL/GenBank/DDBJ whole genome shotgun (WGS) entry which is preliminary data.</text>
</comment>
<sequence length="314" mass="34514">MGLATRPPLPETTKPPWRAAPSDQPDEGSIRMTEKNHSTPARVVQIGGSQVHRISYKGEPVVTFAMVDEIHQRVDGTAKRNFNENRDRFIEGEDFTELTSDEIRTMSREGVFPARSARGTILTRRGYLKLVKPMNDDRAWQVQGEMIDRYFAVEQAVAAVTSAASAALSREARLQFKQSFWLAQKLKLEGNQAILSANRATKVLTGVDMMGLLGVGAIAAPDNEALLAPTAIGQQLGGYKAHDVNSHLIAFGYQTMFRDHKGHPIYEPTDKGKAAGGVMQDTDKKHGNGVPVRQLRWASRIVDLLRADLAEAAA</sequence>
<evidence type="ECO:0000313" key="4">
    <source>
        <dbReference type="Proteomes" id="UP000249185"/>
    </source>
</evidence>
<dbReference type="InterPro" id="IPR018873">
    <property type="entry name" value="KilA-N_DNA-bd_domain"/>
</dbReference>
<feature type="compositionally biased region" description="Basic and acidic residues" evidence="1">
    <location>
        <begin position="28"/>
        <end position="37"/>
    </location>
</feature>
<dbReference type="Proteomes" id="UP000249185">
    <property type="component" value="Unassembled WGS sequence"/>
</dbReference>
<gene>
    <name evidence="3" type="ORF">DI556_09965</name>
</gene>
<proteinExistence type="predicted"/>
<name>A0A2W5N8H7_RHOSU</name>
<organism evidence="3 4">
    <name type="scientific">Rhodovulum sulfidophilum</name>
    <name type="common">Rhodobacter sulfidophilus</name>
    <dbReference type="NCBI Taxonomy" id="35806"/>
    <lineage>
        <taxon>Bacteria</taxon>
        <taxon>Pseudomonadati</taxon>
        <taxon>Pseudomonadota</taxon>
        <taxon>Alphaproteobacteria</taxon>
        <taxon>Rhodobacterales</taxon>
        <taxon>Paracoccaceae</taxon>
        <taxon>Rhodovulum</taxon>
    </lineage>
</organism>
<dbReference type="Pfam" id="PF10543">
    <property type="entry name" value="ORF6N"/>
    <property type="match status" value="1"/>
</dbReference>
<dbReference type="EMBL" id="QFPW01000006">
    <property type="protein sequence ID" value="PZQ49786.1"/>
    <property type="molecule type" value="Genomic_DNA"/>
</dbReference>
<feature type="region of interest" description="Disordered" evidence="1">
    <location>
        <begin position="1"/>
        <end position="38"/>
    </location>
</feature>
<protein>
    <recommendedName>
        <fullName evidence="2">KilA-N DNA-binding domain-containing protein</fullName>
    </recommendedName>
</protein>
<accession>A0A2W5N8H7</accession>
<feature type="domain" description="KilA-N DNA-binding" evidence="2">
    <location>
        <begin position="54"/>
        <end position="132"/>
    </location>
</feature>